<dbReference type="Proteomes" id="UP000502996">
    <property type="component" value="Chromosome"/>
</dbReference>
<evidence type="ECO:0000313" key="2">
    <source>
        <dbReference type="Proteomes" id="UP000502996"/>
    </source>
</evidence>
<accession>A0A6G6WFJ2</accession>
<dbReference type="RefSeq" id="WP_165234921.1">
    <property type="nucleotide sequence ID" value="NZ_CP049257.1"/>
</dbReference>
<name>A0A6G6WFJ2_9ACTN</name>
<protein>
    <submittedName>
        <fullName evidence="1">Uncharacterized protein</fullName>
    </submittedName>
</protein>
<dbReference type="KEGG" id="nano:G5V58_16200"/>
<dbReference type="EMBL" id="CP049257">
    <property type="protein sequence ID" value="QIG44111.1"/>
    <property type="molecule type" value="Genomic_DNA"/>
</dbReference>
<reference evidence="1 2" key="1">
    <citation type="submission" date="2020-02" db="EMBL/GenBank/DDBJ databases">
        <title>Full genome sequence of Nocardioides sp. R-3366.</title>
        <authorList>
            <person name="Im W.-T."/>
        </authorList>
    </citation>
    <scope>NUCLEOTIDE SEQUENCE [LARGE SCALE GENOMIC DNA]</scope>
    <source>
        <strain evidence="1 2">R-3366</strain>
    </source>
</reference>
<dbReference type="AlphaFoldDB" id="A0A6G6WFJ2"/>
<organism evidence="1 2">
    <name type="scientific">Nocardioides anomalus</name>
    <dbReference type="NCBI Taxonomy" id="2712223"/>
    <lineage>
        <taxon>Bacteria</taxon>
        <taxon>Bacillati</taxon>
        <taxon>Actinomycetota</taxon>
        <taxon>Actinomycetes</taxon>
        <taxon>Propionibacteriales</taxon>
        <taxon>Nocardioidaceae</taxon>
        <taxon>Nocardioides</taxon>
    </lineage>
</organism>
<keyword evidence="2" id="KW-1185">Reference proteome</keyword>
<proteinExistence type="predicted"/>
<evidence type="ECO:0000313" key="1">
    <source>
        <dbReference type="EMBL" id="QIG44111.1"/>
    </source>
</evidence>
<sequence length="121" mass="12422">MRAPEVSTGPVADCSVLVRYAGGTYVATGTVVAAAEAARWPVLSATGELSACADTGPEPRGAYFPDDATPVTLVALPGVDEAVAVGYRRAGEDDVGVLVGQDVPARDRRALVARFRPAPEP</sequence>
<gene>
    <name evidence="1" type="ORF">G5V58_16200</name>
</gene>